<dbReference type="InterPro" id="IPR007763">
    <property type="entry name" value="NDUFA12"/>
</dbReference>
<evidence type="ECO:0000313" key="3">
    <source>
        <dbReference type="EMBL" id="ANZ74477.1"/>
    </source>
</evidence>
<keyword evidence="2" id="KW-0813">Transport</keyword>
<evidence type="ECO:0000256" key="1">
    <source>
        <dbReference type="ARBA" id="ARBA00007355"/>
    </source>
</evidence>
<evidence type="ECO:0000313" key="4">
    <source>
        <dbReference type="Proteomes" id="UP000094565"/>
    </source>
</evidence>
<dbReference type="GO" id="GO:0006979">
    <property type="term" value="P:response to oxidative stress"/>
    <property type="evidence" value="ECO:0007669"/>
    <property type="project" value="TreeGrafter"/>
</dbReference>
<accession>A0A1B2J8V0</accession>
<dbReference type="AlphaFoldDB" id="A0A1B2J8V0"/>
<comment type="subcellular location">
    <subcellularLocation>
        <location evidence="2">Mitochondrion inner membrane</location>
        <topology evidence="2">Peripheral membrane protein</topology>
        <orientation evidence="2">Matrix side</orientation>
    </subcellularLocation>
</comment>
<comment type="function">
    <text evidence="2">Accessory subunit of the mitochondrial membrane respiratory chain NADH dehydrogenase (Complex I), that is believed not to be involved in catalysis. Complex I functions in the transfer of electrons from NADH to the respiratory chain. The immediate electron acceptor for the enzyme is believed to be ubiquinone.</text>
</comment>
<dbReference type="Proteomes" id="UP000094565">
    <property type="component" value="Chromosome 1"/>
</dbReference>
<dbReference type="EMBL" id="CP014584">
    <property type="protein sequence ID" value="ANZ74477.1"/>
    <property type="molecule type" value="Genomic_DNA"/>
</dbReference>
<protein>
    <recommendedName>
        <fullName evidence="2">NADH dehydrogenase [ubiquinone] 1 alpha subcomplex subunit</fullName>
    </recommendedName>
</protein>
<name>A0A1B2J8V0_PICPA</name>
<dbReference type="GO" id="GO:0045271">
    <property type="term" value="C:respiratory chain complex I"/>
    <property type="evidence" value="ECO:0007669"/>
    <property type="project" value="InterPro"/>
</dbReference>
<keyword evidence="2" id="KW-0249">Electron transport</keyword>
<comment type="similarity">
    <text evidence="1 2">Belongs to the complex I NDUFA12 subunit family.</text>
</comment>
<dbReference type="Pfam" id="PF05071">
    <property type="entry name" value="NDUFA12"/>
    <property type="match status" value="1"/>
</dbReference>
<keyword evidence="2" id="KW-0679">Respiratory chain</keyword>
<dbReference type="OrthoDB" id="274641at2759"/>
<organism evidence="3 4">
    <name type="scientific">Komagataella pastoris</name>
    <name type="common">Yeast</name>
    <name type="synonym">Pichia pastoris</name>
    <dbReference type="NCBI Taxonomy" id="4922"/>
    <lineage>
        <taxon>Eukaryota</taxon>
        <taxon>Fungi</taxon>
        <taxon>Dikarya</taxon>
        <taxon>Ascomycota</taxon>
        <taxon>Saccharomycotina</taxon>
        <taxon>Pichiomycetes</taxon>
        <taxon>Pichiales</taxon>
        <taxon>Pichiaceae</taxon>
        <taxon>Komagataella</taxon>
    </lineage>
</organism>
<reference evidence="3 4" key="1">
    <citation type="submission" date="2016-02" db="EMBL/GenBank/DDBJ databases">
        <title>Comparative genomic and transcriptomic foundation for Pichia pastoris.</title>
        <authorList>
            <person name="Love K.R."/>
            <person name="Shah K.A."/>
            <person name="Whittaker C.A."/>
            <person name="Wu J."/>
            <person name="Bartlett M.C."/>
            <person name="Ma D."/>
            <person name="Leeson R.L."/>
            <person name="Priest M."/>
            <person name="Young S.K."/>
            <person name="Love J.C."/>
        </authorList>
    </citation>
    <scope>NUCLEOTIDE SEQUENCE [LARGE SCALE GENOMIC DNA]</scope>
    <source>
        <strain evidence="3 4">ATCC 28485</strain>
    </source>
</reference>
<evidence type="ECO:0000256" key="2">
    <source>
        <dbReference type="RuleBase" id="RU363103"/>
    </source>
</evidence>
<keyword evidence="2" id="KW-0496">Mitochondrion</keyword>
<dbReference type="PANTHER" id="PTHR12910:SF2">
    <property type="entry name" value="NADH DEHYDROGENASE [UBIQUINONE] 1 ALPHA SUBCOMPLEX SUBUNIT 12"/>
    <property type="match status" value="1"/>
</dbReference>
<dbReference type="GO" id="GO:0005743">
    <property type="term" value="C:mitochondrial inner membrane"/>
    <property type="evidence" value="ECO:0007669"/>
    <property type="project" value="UniProtKB-SubCell"/>
</dbReference>
<proteinExistence type="inferred from homology"/>
<dbReference type="PANTHER" id="PTHR12910">
    <property type="entry name" value="NADH-UBIQUINONE OXIDOREDUCTASE SUBUNIT B17.2"/>
    <property type="match status" value="1"/>
</dbReference>
<keyword evidence="4" id="KW-1185">Reference proteome</keyword>
<keyword evidence="2" id="KW-0472">Membrane</keyword>
<gene>
    <name evidence="3" type="ORF">ATY40_BA7501643</name>
</gene>
<keyword evidence="2" id="KW-0999">Mitochondrion inner membrane</keyword>
<sequence length="140" mass="16359">MSSSIQRTLRNLWKNGFKKSFKQLQGYNDIKSGRLVGTDSFGNKFYEVDDPVEIHMRTRFVEYTGFWRQDMSEVEPGWHYWLAYGTDVPPSQLKPEEKSVRAYPVKKHVPNLTYTDGAYVPYNTARPKCATWDPKVTERA</sequence>